<evidence type="ECO:0000313" key="2">
    <source>
        <dbReference type="EMBL" id="PKU77583.1"/>
    </source>
</evidence>
<dbReference type="AlphaFoldDB" id="A0A2I0WPK0"/>
<keyword evidence="3" id="KW-1185">Reference proteome</keyword>
<organism evidence="2 3">
    <name type="scientific">Dendrobium catenatum</name>
    <dbReference type="NCBI Taxonomy" id="906689"/>
    <lineage>
        <taxon>Eukaryota</taxon>
        <taxon>Viridiplantae</taxon>
        <taxon>Streptophyta</taxon>
        <taxon>Embryophyta</taxon>
        <taxon>Tracheophyta</taxon>
        <taxon>Spermatophyta</taxon>
        <taxon>Magnoliopsida</taxon>
        <taxon>Liliopsida</taxon>
        <taxon>Asparagales</taxon>
        <taxon>Orchidaceae</taxon>
        <taxon>Epidendroideae</taxon>
        <taxon>Malaxideae</taxon>
        <taxon>Dendrobiinae</taxon>
        <taxon>Dendrobium</taxon>
    </lineage>
</organism>
<gene>
    <name evidence="2" type="ORF">MA16_Dca013704</name>
</gene>
<reference evidence="2 3" key="2">
    <citation type="journal article" date="2017" name="Nature">
        <title>The Apostasia genome and the evolution of orchids.</title>
        <authorList>
            <person name="Zhang G.Q."/>
            <person name="Liu K.W."/>
            <person name="Li Z."/>
            <person name="Lohaus R."/>
            <person name="Hsiao Y.Y."/>
            <person name="Niu S.C."/>
            <person name="Wang J.Y."/>
            <person name="Lin Y.C."/>
            <person name="Xu Q."/>
            <person name="Chen L.J."/>
            <person name="Yoshida K."/>
            <person name="Fujiwara S."/>
            <person name="Wang Z.W."/>
            <person name="Zhang Y.Q."/>
            <person name="Mitsuda N."/>
            <person name="Wang M."/>
            <person name="Liu G.H."/>
            <person name="Pecoraro L."/>
            <person name="Huang H.X."/>
            <person name="Xiao X.J."/>
            <person name="Lin M."/>
            <person name="Wu X.Y."/>
            <person name="Wu W.L."/>
            <person name="Chen Y.Y."/>
            <person name="Chang S.B."/>
            <person name="Sakamoto S."/>
            <person name="Ohme-Takagi M."/>
            <person name="Yagi M."/>
            <person name="Zeng S.J."/>
            <person name="Shen C.Y."/>
            <person name="Yeh C.M."/>
            <person name="Luo Y.B."/>
            <person name="Tsai W.C."/>
            <person name="Van de Peer Y."/>
            <person name="Liu Z.J."/>
        </authorList>
    </citation>
    <scope>NUCLEOTIDE SEQUENCE [LARGE SCALE GENOMIC DNA]</scope>
    <source>
        <tissue evidence="2">The whole plant</tissue>
    </source>
</reference>
<feature type="region of interest" description="Disordered" evidence="1">
    <location>
        <begin position="50"/>
        <end position="74"/>
    </location>
</feature>
<reference evidence="2 3" key="1">
    <citation type="journal article" date="2016" name="Sci. Rep.">
        <title>The Dendrobium catenatum Lindl. genome sequence provides insights into polysaccharide synthase, floral development and adaptive evolution.</title>
        <authorList>
            <person name="Zhang G.Q."/>
            <person name="Xu Q."/>
            <person name="Bian C."/>
            <person name="Tsai W.C."/>
            <person name="Yeh C.M."/>
            <person name="Liu K.W."/>
            <person name="Yoshida K."/>
            <person name="Zhang L.S."/>
            <person name="Chang S.B."/>
            <person name="Chen F."/>
            <person name="Shi Y."/>
            <person name="Su Y.Y."/>
            <person name="Zhang Y.Q."/>
            <person name="Chen L.J."/>
            <person name="Yin Y."/>
            <person name="Lin M."/>
            <person name="Huang H."/>
            <person name="Deng H."/>
            <person name="Wang Z.W."/>
            <person name="Zhu S.L."/>
            <person name="Zhao X."/>
            <person name="Deng C."/>
            <person name="Niu S.C."/>
            <person name="Huang J."/>
            <person name="Wang M."/>
            <person name="Liu G.H."/>
            <person name="Yang H.J."/>
            <person name="Xiao X.J."/>
            <person name="Hsiao Y.Y."/>
            <person name="Wu W.L."/>
            <person name="Chen Y.Y."/>
            <person name="Mitsuda N."/>
            <person name="Ohme-Takagi M."/>
            <person name="Luo Y.B."/>
            <person name="Van de Peer Y."/>
            <person name="Liu Z.J."/>
        </authorList>
    </citation>
    <scope>NUCLEOTIDE SEQUENCE [LARGE SCALE GENOMIC DNA]</scope>
    <source>
        <tissue evidence="2">The whole plant</tissue>
    </source>
</reference>
<evidence type="ECO:0000313" key="3">
    <source>
        <dbReference type="Proteomes" id="UP000233837"/>
    </source>
</evidence>
<accession>A0A2I0WPK0</accession>
<sequence>MHKSKVPFGFRHAFSPRVEGVPMWKGVEGRRLPLLLASKFPRERGWCEKREEVGGGIPKEKKRGGGRRVQGERG</sequence>
<dbReference type="EMBL" id="KZ502492">
    <property type="protein sequence ID" value="PKU77583.1"/>
    <property type="molecule type" value="Genomic_DNA"/>
</dbReference>
<name>A0A2I0WPK0_9ASPA</name>
<proteinExistence type="predicted"/>
<evidence type="ECO:0000256" key="1">
    <source>
        <dbReference type="SAM" id="MobiDB-lite"/>
    </source>
</evidence>
<protein>
    <submittedName>
        <fullName evidence="2">Uncharacterized protein</fullName>
    </submittedName>
</protein>
<dbReference type="Proteomes" id="UP000233837">
    <property type="component" value="Unassembled WGS sequence"/>
</dbReference>